<dbReference type="PRINTS" id="PR01210">
    <property type="entry name" value="GGTRANSPTASE"/>
</dbReference>
<dbReference type="Gene3D" id="1.10.246.130">
    <property type="match status" value="1"/>
</dbReference>
<name>A0A2T7PJY4_POMCA</name>
<dbReference type="PANTHER" id="PTHR11686:SF9">
    <property type="entry name" value="RE13973P"/>
    <property type="match status" value="1"/>
</dbReference>
<keyword evidence="6" id="KW-1185">Reference proteome</keyword>
<keyword evidence="4" id="KW-1133">Transmembrane helix</keyword>
<evidence type="ECO:0000256" key="4">
    <source>
        <dbReference type="SAM" id="Phobius"/>
    </source>
</evidence>
<comment type="caution">
    <text evidence="5">The sequence shown here is derived from an EMBL/GenBank/DDBJ whole genome shotgun (WGS) entry which is preliminary data.</text>
</comment>
<dbReference type="PANTHER" id="PTHR11686">
    <property type="entry name" value="GAMMA GLUTAMYL TRANSPEPTIDASE"/>
    <property type="match status" value="1"/>
</dbReference>
<feature type="binding site" evidence="2">
    <location>
        <position position="515"/>
    </location>
    <ligand>
        <name>L-glutamate</name>
        <dbReference type="ChEBI" id="CHEBI:29985"/>
    </ligand>
</feature>
<dbReference type="EMBL" id="PZQS01000003">
    <property type="protein sequence ID" value="PVD33745.1"/>
    <property type="molecule type" value="Genomic_DNA"/>
</dbReference>
<dbReference type="OrthoDB" id="1081007at2759"/>
<dbReference type="GO" id="GO:0036374">
    <property type="term" value="F:glutathione hydrolase activity"/>
    <property type="evidence" value="ECO:0007669"/>
    <property type="project" value="InterPro"/>
</dbReference>
<accession>A0A2T7PJY4</accession>
<dbReference type="AlphaFoldDB" id="A0A2T7PJY4"/>
<feature type="active site" description="Nucleophile" evidence="1">
    <location>
        <position position="431"/>
    </location>
</feature>
<keyword evidence="4" id="KW-0812">Transmembrane</keyword>
<evidence type="ECO:0000256" key="1">
    <source>
        <dbReference type="PIRSR" id="PIRSR600101-1"/>
    </source>
</evidence>
<dbReference type="InterPro" id="IPR029055">
    <property type="entry name" value="Ntn_hydrolases_N"/>
</dbReference>
<protein>
    <recommendedName>
        <fullName evidence="7">Gamma-glutamyltransferase</fullName>
    </recommendedName>
</protein>
<proteinExistence type="predicted"/>
<feature type="transmembrane region" description="Helical" evidence="4">
    <location>
        <begin position="54"/>
        <end position="79"/>
    </location>
</feature>
<dbReference type="SUPFAM" id="SSF56235">
    <property type="entry name" value="N-terminal nucleophile aminohydrolases (Ntn hydrolases)"/>
    <property type="match status" value="1"/>
</dbReference>
<feature type="binding site" evidence="2">
    <location>
        <position position="164"/>
    </location>
    <ligand>
        <name>L-glutamate</name>
        <dbReference type="ChEBI" id="CHEBI:29985"/>
    </ligand>
</feature>
<feature type="region of interest" description="Disordered" evidence="3">
    <location>
        <begin position="1"/>
        <end position="42"/>
    </location>
</feature>
<evidence type="ECO:0000256" key="2">
    <source>
        <dbReference type="PIRSR" id="PIRSR600101-2"/>
    </source>
</evidence>
<reference evidence="5 6" key="1">
    <citation type="submission" date="2018-04" db="EMBL/GenBank/DDBJ databases">
        <title>The genome of golden apple snail Pomacea canaliculata provides insight into stress tolerance and invasive adaptation.</title>
        <authorList>
            <person name="Liu C."/>
            <person name="Liu B."/>
            <person name="Ren Y."/>
            <person name="Zhang Y."/>
            <person name="Wang H."/>
            <person name="Li S."/>
            <person name="Jiang F."/>
            <person name="Yin L."/>
            <person name="Zhang G."/>
            <person name="Qian W."/>
            <person name="Fan W."/>
        </authorList>
    </citation>
    <scope>NUCLEOTIDE SEQUENCE [LARGE SCALE GENOMIC DNA]</scope>
    <source>
        <strain evidence="5">SZHN2017</strain>
        <tissue evidence="5">Muscle</tissue>
    </source>
</reference>
<sequence length="621" mass="66542">MSGLVELTENHQTRSQPEDEAAGDPEKGSAPRPGRKGTKSHVSTTCRCCSCSKAVVVAAVGIMCVVYMLAMGLGLGLGLNADATQTDLGVNGSRKVVGAVAADHTDCSEVGRDVLARGGSAVDAAISSLLCTGVRQPHSTGLGGGVYLAVYQKKPQAVEMFDGREVAPLLATYDQYFNKSFFRGGLSIAVPAEIKALWQAHQKYGRLPWKDLFAPAIKMAAEGHPLSHSTARALALDSSKLSSIPGLCRLFCKEDGRTPKVEGDVVFMPALAKTLEGFANHGPDYLYGSNSQVAAKLIEEVSSMGGLLKQEDLTRYQVLTAPPVSAQLGDLTLHTLTAPSGGPVLSLVLRIISGFGLTPDDIRDPERSGATLHKMVESFKFAYADRLKIADPMMASADHADRLRQAIDPHRTYDPQHYTNLSAASWTEEGTTHISIISPEGDAVFGSLVVSESTGLILNNHMADFAKSEGPVLDTQKVGSPNYVTPGKRPLSSMAPAIIVDKDGNPRLVLGSAGGVRITTTNAQVIARNLWLGQSLEDAINEKRLHHQLFPNVLVWEEGLNQDILTKLQSYGHETKPHTSYMAVVQAVARDSSTGEITAFSDPRKHAEARLLYEDELKVPM</sequence>
<dbReference type="Pfam" id="PF01019">
    <property type="entry name" value="G_glu_transpept"/>
    <property type="match status" value="1"/>
</dbReference>
<dbReference type="InterPro" id="IPR043137">
    <property type="entry name" value="GGT_ssub_C"/>
</dbReference>
<evidence type="ECO:0000313" key="6">
    <source>
        <dbReference type="Proteomes" id="UP000245119"/>
    </source>
</evidence>
<feature type="binding site" evidence="2">
    <location>
        <begin position="492"/>
        <end position="493"/>
    </location>
    <ligand>
        <name>L-glutamate</name>
        <dbReference type="ChEBI" id="CHEBI:29985"/>
    </ligand>
</feature>
<keyword evidence="4" id="KW-0472">Membrane</keyword>
<evidence type="ECO:0000313" key="5">
    <source>
        <dbReference type="EMBL" id="PVD33745.1"/>
    </source>
</evidence>
<dbReference type="GO" id="GO:0006751">
    <property type="term" value="P:glutathione catabolic process"/>
    <property type="evidence" value="ECO:0007669"/>
    <property type="project" value="InterPro"/>
</dbReference>
<dbReference type="STRING" id="400727.A0A2T7PJY4"/>
<evidence type="ECO:0000256" key="3">
    <source>
        <dbReference type="SAM" id="MobiDB-lite"/>
    </source>
</evidence>
<dbReference type="InterPro" id="IPR043138">
    <property type="entry name" value="GGT_lsub"/>
</dbReference>
<gene>
    <name evidence="5" type="ORF">C0Q70_05005</name>
</gene>
<dbReference type="GO" id="GO:0005886">
    <property type="term" value="C:plasma membrane"/>
    <property type="evidence" value="ECO:0007669"/>
    <property type="project" value="TreeGrafter"/>
</dbReference>
<evidence type="ECO:0008006" key="7">
    <source>
        <dbReference type="Google" id="ProtNLM"/>
    </source>
</evidence>
<dbReference type="Proteomes" id="UP000245119">
    <property type="component" value="Linkage Group LG3"/>
</dbReference>
<dbReference type="InterPro" id="IPR000101">
    <property type="entry name" value="GGT_peptidase"/>
</dbReference>
<feature type="binding site" evidence="2">
    <location>
        <position position="464"/>
    </location>
    <ligand>
        <name>L-glutamate</name>
        <dbReference type="ChEBI" id="CHEBI:29985"/>
    </ligand>
</feature>
<organism evidence="5 6">
    <name type="scientific">Pomacea canaliculata</name>
    <name type="common">Golden apple snail</name>
    <dbReference type="NCBI Taxonomy" id="400727"/>
    <lineage>
        <taxon>Eukaryota</taxon>
        <taxon>Metazoa</taxon>
        <taxon>Spiralia</taxon>
        <taxon>Lophotrochozoa</taxon>
        <taxon>Mollusca</taxon>
        <taxon>Gastropoda</taxon>
        <taxon>Caenogastropoda</taxon>
        <taxon>Architaenioglossa</taxon>
        <taxon>Ampullarioidea</taxon>
        <taxon>Ampullariidae</taxon>
        <taxon>Pomacea</taxon>
    </lineage>
</organism>
<dbReference type="Gene3D" id="3.60.20.40">
    <property type="match status" value="1"/>
</dbReference>